<dbReference type="InterPro" id="IPR029063">
    <property type="entry name" value="SAM-dependent_MTases_sf"/>
</dbReference>
<organism evidence="7 8">
    <name type="scientific">Thermanaerothrix daxensis</name>
    <dbReference type="NCBI Taxonomy" id="869279"/>
    <lineage>
        <taxon>Bacteria</taxon>
        <taxon>Bacillati</taxon>
        <taxon>Chloroflexota</taxon>
        <taxon>Anaerolineae</taxon>
        <taxon>Anaerolineales</taxon>
        <taxon>Anaerolineaceae</taxon>
        <taxon>Thermanaerothrix</taxon>
    </lineage>
</organism>
<evidence type="ECO:0000313" key="7">
    <source>
        <dbReference type="EMBL" id="KPL82833.1"/>
    </source>
</evidence>
<dbReference type="NCBIfam" id="TIGR00406">
    <property type="entry name" value="prmA"/>
    <property type="match status" value="1"/>
</dbReference>
<reference evidence="7 8" key="1">
    <citation type="submission" date="2015-07" db="EMBL/GenBank/DDBJ databases">
        <title>Whole genome sequence of Thermanaerothrix daxensis DSM 23592.</title>
        <authorList>
            <person name="Hemp J."/>
            <person name="Ward L.M."/>
            <person name="Pace L.A."/>
            <person name="Fischer W.W."/>
        </authorList>
    </citation>
    <scope>NUCLEOTIDE SEQUENCE [LARGE SCALE GENOMIC DNA]</scope>
    <source>
        <strain evidence="7 8">GNS-1</strain>
    </source>
</reference>
<evidence type="ECO:0000256" key="1">
    <source>
        <dbReference type="ARBA" id="ARBA00009741"/>
    </source>
</evidence>
<feature type="binding site" evidence="6">
    <location>
        <position position="150"/>
    </location>
    <ligand>
        <name>S-adenosyl-L-methionine</name>
        <dbReference type="ChEBI" id="CHEBI:59789"/>
    </ligand>
</feature>
<feature type="binding site" evidence="6">
    <location>
        <position position="241"/>
    </location>
    <ligand>
        <name>S-adenosyl-L-methionine</name>
        <dbReference type="ChEBI" id="CHEBI:59789"/>
    </ligand>
</feature>
<comment type="caution">
    <text evidence="7">The sequence shown here is derived from an EMBL/GenBank/DDBJ whole genome shotgun (WGS) entry which is preliminary data.</text>
</comment>
<dbReference type="SUPFAM" id="SSF53335">
    <property type="entry name" value="S-adenosyl-L-methionine-dependent methyltransferases"/>
    <property type="match status" value="1"/>
</dbReference>
<comment type="catalytic activity">
    <reaction evidence="6">
        <text>L-lysyl-[protein] + 3 S-adenosyl-L-methionine = N(6),N(6),N(6)-trimethyl-L-lysyl-[protein] + 3 S-adenosyl-L-homocysteine + 3 H(+)</text>
        <dbReference type="Rhea" id="RHEA:54192"/>
        <dbReference type="Rhea" id="RHEA-COMP:9752"/>
        <dbReference type="Rhea" id="RHEA-COMP:13826"/>
        <dbReference type="ChEBI" id="CHEBI:15378"/>
        <dbReference type="ChEBI" id="CHEBI:29969"/>
        <dbReference type="ChEBI" id="CHEBI:57856"/>
        <dbReference type="ChEBI" id="CHEBI:59789"/>
        <dbReference type="ChEBI" id="CHEBI:61961"/>
    </reaction>
</comment>
<dbReference type="Pfam" id="PF06325">
    <property type="entry name" value="PrmA"/>
    <property type="match status" value="1"/>
</dbReference>
<keyword evidence="5 6" id="KW-0949">S-adenosyl-L-methionine</keyword>
<comment type="subcellular location">
    <subcellularLocation>
        <location evidence="6">Cytoplasm</location>
    </subcellularLocation>
</comment>
<dbReference type="InterPro" id="IPR004498">
    <property type="entry name" value="Ribosomal_PrmA_MeTrfase"/>
</dbReference>
<evidence type="ECO:0000256" key="5">
    <source>
        <dbReference type="ARBA" id="ARBA00022691"/>
    </source>
</evidence>
<comment type="similarity">
    <text evidence="1 6">Belongs to the methyltransferase superfamily. PrmA family.</text>
</comment>
<dbReference type="OrthoDB" id="9785995at2"/>
<protein>
    <recommendedName>
        <fullName evidence="6">Ribosomal protein L11 methyltransferase</fullName>
        <shortName evidence="6">L11 Mtase</shortName>
        <ecNumber evidence="6">2.1.1.-</ecNumber>
    </recommendedName>
</protein>
<dbReference type="HAMAP" id="MF_00735">
    <property type="entry name" value="Methyltr_PrmA"/>
    <property type="match status" value="1"/>
</dbReference>
<dbReference type="STRING" id="869279.SE15_12350"/>
<dbReference type="EC" id="2.1.1.-" evidence="6"/>
<dbReference type="PIRSF" id="PIRSF000401">
    <property type="entry name" value="RPL11_MTase"/>
    <property type="match status" value="1"/>
</dbReference>
<keyword evidence="8" id="KW-1185">Reference proteome</keyword>
<keyword evidence="4 6" id="KW-0808">Transferase</keyword>
<keyword evidence="2 6" id="KW-0963">Cytoplasm</keyword>
<dbReference type="Gene3D" id="3.40.50.150">
    <property type="entry name" value="Vaccinia Virus protein VP39"/>
    <property type="match status" value="1"/>
</dbReference>
<name>A0A0P6XH43_9CHLR</name>
<evidence type="ECO:0000313" key="8">
    <source>
        <dbReference type="Proteomes" id="UP000050544"/>
    </source>
</evidence>
<dbReference type="GO" id="GO:0032259">
    <property type="term" value="P:methylation"/>
    <property type="evidence" value="ECO:0007669"/>
    <property type="project" value="UniProtKB-KW"/>
</dbReference>
<dbReference type="AlphaFoldDB" id="A0A0P6XH43"/>
<sequence>MAEPRWLEVSLTVDEELAEAVAEVLARFSSQGGVAMEQAVNYDAYEIEGQPVGPVRVFGYLVVNETIEETRQRLEEALWHLSRIQPLPAPVYRWVEDQDWMEAWKQHYHPLPIGARLLVAPPWAEIEAGDRVVVRIDPSMAFGTGTHPSTQLSLELLERYLQPGQEVIDVGCGSGILSIAAVKLGARQALAVDIDPASVRATDENAHLNNVATQIEVGQGSVREILQGRFRLRRAPLVMANILAPVIKALLETGLADLITPGGVLILSGLLQEQVPEIEQDAATRGLSLLEQRTSGDWVALALRKNH</sequence>
<comment type="function">
    <text evidence="6">Methylates ribosomal protein L11.</text>
</comment>
<evidence type="ECO:0000256" key="2">
    <source>
        <dbReference type="ARBA" id="ARBA00022490"/>
    </source>
</evidence>
<dbReference type="GO" id="GO:0016279">
    <property type="term" value="F:protein-lysine N-methyltransferase activity"/>
    <property type="evidence" value="ECO:0007669"/>
    <property type="project" value="RHEA"/>
</dbReference>
<dbReference type="GO" id="GO:0005737">
    <property type="term" value="C:cytoplasm"/>
    <property type="evidence" value="ECO:0007669"/>
    <property type="project" value="UniProtKB-SubCell"/>
</dbReference>
<evidence type="ECO:0000256" key="4">
    <source>
        <dbReference type="ARBA" id="ARBA00022679"/>
    </source>
</evidence>
<proteinExistence type="inferred from homology"/>
<dbReference type="PANTHER" id="PTHR43648">
    <property type="entry name" value="ELECTRON TRANSFER FLAVOPROTEIN BETA SUBUNIT LYSINE METHYLTRANSFERASE"/>
    <property type="match status" value="1"/>
</dbReference>
<dbReference type="EMBL" id="LGKO01000005">
    <property type="protein sequence ID" value="KPL82833.1"/>
    <property type="molecule type" value="Genomic_DNA"/>
</dbReference>
<dbReference type="InterPro" id="IPR050078">
    <property type="entry name" value="Ribosomal_L11_MeTrfase_PrmA"/>
</dbReference>
<feature type="binding site" evidence="6">
    <location>
        <position position="171"/>
    </location>
    <ligand>
        <name>S-adenosyl-L-methionine</name>
        <dbReference type="ChEBI" id="CHEBI:59789"/>
    </ligand>
</feature>
<keyword evidence="3 6" id="KW-0489">Methyltransferase</keyword>
<gene>
    <name evidence="6" type="primary">prmA</name>
    <name evidence="7" type="ORF">SE15_12350</name>
</gene>
<dbReference type="Proteomes" id="UP000050544">
    <property type="component" value="Unassembled WGS sequence"/>
</dbReference>
<dbReference type="RefSeq" id="WP_054522393.1">
    <property type="nucleotide sequence ID" value="NZ_LGKO01000005.1"/>
</dbReference>
<accession>A0A0P6XH43</accession>
<evidence type="ECO:0000256" key="6">
    <source>
        <dbReference type="HAMAP-Rule" id="MF_00735"/>
    </source>
</evidence>
<dbReference type="CDD" id="cd02440">
    <property type="entry name" value="AdoMet_MTases"/>
    <property type="match status" value="1"/>
</dbReference>
<dbReference type="PATRIC" id="fig|869279.4.peg.2094"/>
<evidence type="ECO:0000256" key="3">
    <source>
        <dbReference type="ARBA" id="ARBA00022603"/>
    </source>
</evidence>
<feature type="binding site" evidence="6">
    <location>
        <position position="193"/>
    </location>
    <ligand>
        <name>S-adenosyl-L-methionine</name>
        <dbReference type="ChEBI" id="CHEBI:59789"/>
    </ligand>
</feature>
<dbReference type="PANTHER" id="PTHR43648:SF1">
    <property type="entry name" value="ELECTRON TRANSFER FLAVOPROTEIN BETA SUBUNIT LYSINE METHYLTRANSFERASE"/>
    <property type="match status" value="1"/>
</dbReference>